<evidence type="ECO:0000313" key="7">
    <source>
        <dbReference type="EMBL" id="CAB4710186.1"/>
    </source>
</evidence>
<accession>A0A6J6QHI9</accession>
<dbReference type="Pfam" id="PF22691">
    <property type="entry name" value="Thiolase_C_1"/>
    <property type="match status" value="1"/>
</dbReference>
<dbReference type="SUPFAM" id="SSF53901">
    <property type="entry name" value="Thiolase-like"/>
    <property type="match status" value="1"/>
</dbReference>
<name>A0A6J6QHI9_9ZZZZ</name>
<dbReference type="PROSITE" id="PS00737">
    <property type="entry name" value="THIOLASE_2"/>
    <property type="match status" value="1"/>
</dbReference>
<evidence type="ECO:0000256" key="5">
    <source>
        <dbReference type="ARBA" id="ARBA00032316"/>
    </source>
</evidence>
<sequence length="70" mass="7400">MPVNTSGGLLAKGHPIGATGIAQIIELWWQLREEAGPRQVALRNGYALQHNVGGRGSGVSVVNILTRNAK</sequence>
<dbReference type="PANTHER" id="PTHR42870:SF1">
    <property type="entry name" value="NON-SPECIFIC LIPID-TRANSFER PROTEIN-LIKE 2"/>
    <property type="match status" value="1"/>
</dbReference>
<keyword evidence="3" id="KW-0445">Lipid transport</keyword>
<dbReference type="InterPro" id="IPR016039">
    <property type="entry name" value="Thiolase-like"/>
</dbReference>
<dbReference type="EC" id="2.3.1.176" evidence="1"/>
<evidence type="ECO:0000256" key="2">
    <source>
        <dbReference type="ARBA" id="ARBA00022448"/>
    </source>
</evidence>
<evidence type="ECO:0000256" key="4">
    <source>
        <dbReference type="ARBA" id="ARBA00023121"/>
    </source>
</evidence>
<feature type="domain" description="Thiolase C-terminal" evidence="6">
    <location>
        <begin position="1"/>
        <end position="61"/>
    </location>
</feature>
<dbReference type="GO" id="GO:0016747">
    <property type="term" value="F:acyltransferase activity, transferring groups other than amino-acyl groups"/>
    <property type="evidence" value="ECO:0007669"/>
    <property type="project" value="InterPro"/>
</dbReference>
<dbReference type="GO" id="GO:0008289">
    <property type="term" value="F:lipid binding"/>
    <property type="evidence" value="ECO:0007669"/>
    <property type="project" value="UniProtKB-KW"/>
</dbReference>
<evidence type="ECO:0000259" key="6">
    <source>
        <dbReference type="Pfam" id="PF22691"/>
    </source>
</evidence>
<organism evidence="7">
    <name type="scientific">freshwater metagenome</name>
    <dbReference type="NCBI Taxonomy" id="449393"/>
    <lineage>
        <taxon>unclassified sequences</taxon>
        <taxon>metagenomes</taxon>
        <taxon>ecological metagenomes</taxon>
    </lineage>
</organism>
<reference evidence="7" key="1">
    <citation type="submission" date="2020-05" db="EMBL/GenBank/DDBJ databases">
        <authorList>
            <person name="Chiriac C."/>
            <person name="Salcher M."/>
            <person name="Ghai R."/>
            <person name="Kavagutti S V."/>
        </authorList>
    </citation>
    <scope>NUCLEOTIDE SEQUENCE</scope>
</reference>
<dbReference type="InterPro" id="IPR055140">
    <property type="entry name" value="Thiolase_C_2"/>
</dbReference>
<dbReference type="PANTHER" id="PTHR42870">
    <property type="entry name" value="ACETYL-COA C-ACETYLTRANSFERASE"/>
    <property type="match status" value="1"/>
</dbReference>
<proteinExistence type="predicted"/>
<evidence type="ECO:0000256" key="1">
    <source>
        <dbReference type="ARBA" id="ARBA00012352"/>
    </source>
</evidence>
<dbReference type="EMBL" id="CAEZXS010000197">
    <property type="protein sequence ID" value="CAB4710186.1"/>
    <property type="molecule type" value="Genomic_DNA"/>
</dbReference>
<evidence type="ECO:0000256" key="3">
    <source>
        <dbReference type="ARBA" id="ARBA00023055"/>
    </source>
</evidence>
<dbReference type="Gene3D" id="3.40.47.10">
    <property type="match status" value="1"/>
</dbReference>
<keyword evidence="2" id="KW-0813">Transport</keyword>
<gene>
    <name evidence="7" type="ORF">UFOPK2582_01388</name>
</gene>
<dbReference type="GO" id="GO:0006869">
    <property type="term" value="P:lipid transport"/>
    <property type="evidence" value="ECO:0007669"/>
    <property type="project" value="UniProtKB-KW"/>
</dbReference>
<protein>
    <recommendedName>
        <fullName evidence="1">propanoyl-CoA C-acyltransferase</fullName>
        <ecNumber evidence="1">2.3.1.176</ecNumber>
    </recommendedName>
    <alternativeName>
        <fullName evidence="5">Propanoyl-CoA C-acyltransferase</fullName>
    </alternativeName>
</protein>
<dbReference type="AlphaFoldDB" id="A0A6J6QHI9"/>
<dbReference type="InterPro" id="IPR020613">
    <property type="entry name" value="Thiolase_CS"/>
</dbReference>
<keyword evidence="4" id="KW-0446">Lipid-binding</keyword>